<gene>
    <name evidence="7" type="ORF">J40TS1_39270</name>
</gene>
<dbReference type="Gene3D" id="3.90.180.10">
    <property type="entry name" value="Medium-chain alcohol dehydrogenases, catalytic domain"/>
    <property type="match status" value="2"/>
</dbReference>
<evidence type="ECO:0000259" key="6">
    <source>
        <dbReference type="Pfam" id="PF00107"/>
    </source>
</evidence>
<dbReference type="CDD" id="cd08255">
    <property type="entry name" value="2-desacetyl-2-hydroxyethyl_bacteriochlorophyllide_like"/>
    <property type="match status" value="1"/>
</dbReference>
<dbReference type="GO" id="GO:0016491">
    <property type="term" value="F:oxidoreductase activity"/>
    <property type="evidence" value="ECO:0007669"/>
    <property type="project" value="UniProtKB-KW"/>
</dbReference>
<dbReference type="EMBL" id="BOSE01000008">
    <property type="protein sequence ID" value="GIP18285.1"/>
    <property type="molecule type" value="Genomic_DNA"/>
</dbReference>
<evidence type="ECO:0000256" key="1">
    <source>
        <dbReference type="ARBA" id="ARBA00001947"/>
    </source>
</evidence>
<evidence type="ECO:0000313" key="8">
    <source>
        <dbReference type="Proteomes" id="UP000683139"/>
    </source>
</evidence>
<dbReference type="SUPFAM" id="SSF51735">
    <property type="entry name" value="NAD(P)-binding Rossmann-fold domains"/>
    <property type="match status" value="1"/>
</dbReference>
<dbReference type="PANTHER" id="PTHR43350">
    <property type="entry name" value="NAD-DEPENDENT ALCOHOL DEHYDROGENASE"/>
    <property type="match status" value="1"/>
</dbReference>
<dbReference type="Gene3D" id="3.40.50.720">
    <property type="entry name" value="NAD(P)-binding Rossmann-like Domain"/>
    <property type="match status" value="1"/>
</dbReference>
<dbReference type="InterPro" id="IPR013149">
    <property type="entry name" value="ADH-like_C"/>
</dbReference>
<dbReference type="InterPro" id="IPR011032">
    <property type="entry name" value="GroES-like_sf"/>
</dbReference>
<dbReference type="Pfam" id="PF00107">
    <property type="entry name" value="ADH_zinc_N"/>
    <property type="match status" value="1"/>
</dbReference>
<dbReference type="PANTHER" id="PTHR43350:SF19">
    <property type="entry name" value="D-GULOSIDE 3-DEHYDROGENASE"/>
    <property type="match status" value="1"/>
</dbReference>
<keyword evidence="3" id="KW-0479">Metal-binding</keyword>
<evidence type="ECO:0000256" key="5">
    <source>
        <dbReference type="ARBA" id="ARBA00023002"/>
    </source>
</evidence>
<comment type="similarity">
    <text evidence="2">Belongs to the zinc-containing alcohol dehydrogenase family.</text>
</comment>
<keyword evidence="4" id="KW-0862">Zinc</keyword>
<dbReference type="Proteomes" id="UP000683139">
    <property type="component" value="Unassembled WGS sequence"/>
</dbReference>
<accession>A0A919YRD7</accession>
<comment type="cofactor">
    <cofactor evidence="1">
        <name>Zn(2+)</name>
        <dbReference type="ChEBI" id="CHEBI:29105"/>
    </cofactor>
</comment>
<dbReference type="InterPro" id="IPR036291">
    <property type="entry name" value="NAD(P)-bd_dom_sf"/>
</dbReference>
<keyword evidence="5" id="KW-0560">Oxidoreductase</keyword>
<proteinExistence type="inferred from homology"/>
<dbReference type="AlphaFoldDB" id="A0A919YRD7"/>
<dbReference type="RefSeq" id="WP_213518531.1">
    <property type="nucleotide sequence ID" value="NZ_BOSE01000008.1"/>
</dbReference>
<evidence type="ECO:0000256" key="4">
    <source>
        <dbReference type="ARBA" id="ARBA00022833"/>
    </source>
</evidence>
<name>A0A919YRD7_9BACL</name>
<comment type="caution">
    <text evidence="7">The sequence shown here is derived from an EMBL/GenBank/DDBJ whole genome shotgun (WGS) entry which is preliminary data.</text>
</comment>
<organism evidence="7 8">
    <name type="scientific">Paenibacillus montaniterrae</name>
    <dbReference type="NCBI Taxonomy" id="429341"/>
    <lineage>
        <taxon>Bacteria</taxon>
        <taxon>Bacillati</taxon>
        <taxon>Bacillota</taxon>
        <taxon>Bacilli</taxon>
        <taxon>Bacillales</taxon>
        <taxon>Paenibacillaceae</taxon>
        <taxon>Paenibacillus</taxon>
    </lineage>
</organism>
<evidence type="ECO:0000313" key="7">
    <source>
        <dbReference type="EMBL" id="GIP18285.1"/>
    </source>
</evidence>
<dbReference type="GO" id="GO:0046872">
    <property type="term" value="F:metal ion binding"/>
    <property type="evidence" value="ECO:0007669"/>
    <property type="project" value="UniProtKB-KW"/>
</dbReference>
<reference evidence="7" key="1">
    <citation type="submission" date="2021-03" db="EMBL/GenBank/DDBJ databases">
        <title>Antimicrobial resistance genes in bacteria isolated from Japanese honey, and their potential for conferring macrolide and lincosamide resistance in the American foulbrood pathogen Paenibacillus larvae.</title>
        <authorList>
            <person name="Okamoto M."/>
            <person name="Kumagai M."/>
            <person name="Kanamori H."/>
            <person name="Takamatsu D."/>
        </authorList>
    </citation>
    <scope>NUCLEOTIDE SEQUENCE</scope>
    <source>
        <strain evidence="7">J40TS1</strain>
    </source>
</reference>
<protein>
    <submittedName>
        <fullName evidence="7">Dehydrogenase</fullName>
    </submittedName>
</protein>
<evidence type="ECO:0000256" key="2">
    <source>
        <dbReference type="ARBA" id="ARBA00008072"/>
    </source>
</evidence>
<evidence type="ECO:0000256" key="3">
    <source>
        <dbReference type="ARBA" id="ARBA00022723"/>
    </source>
</evidence>
<keyword evidence="8" id="KW-1185">Reference proteome</keyword>
<feature type="domain" description="Alcohol dehydrogenase-like C-terminal" evidence="6">
    <location>
        <begin position="150"/>
        <end position="267"/>
    </location>
</feature>
<dbReference type="SUPFAM" id="SSF50129">
    <property type="entry name" value="GroES-like"/>
    <property type="match status" value="1"/>
</dbReference>
<sequence length="338" mass="36529">MKNKQIVFTAPWKVELLVDELSYNPPVLRPGQALVKKRYTLISPGTELACLSGGEGWFSMPGIPGYAAVSEVVALGEETAGIAVGDLIFHYGKHCLYEVVPTSGVFLKAPANMDLRLIPFTRLATVAMTAIRVSQIELGDTIAVTGLGLVGNMASQLAKLQGANVIGIDLSEERLKLAGQCGLYLGLSAADGDVVSQIRKATSGVGVSTLIEATGVPKVAVDSLPMIAQFGELIFLGSPRGEYTVNVTDVFNYSHLIGKGAITFKGAHEWRYPLEPDNYVKHSLVRNSNVVLELISNNRLVIEPLISHIMKPEEAAVAYEGLRLHKDRYHGVLFDWSE</sequence>